<organism evidence="2 3">
    <name type="scientific">Siccirubricoccus soli</name>
    <dbReference type="NCBI Taxonomy" id="2899147"/>
    <lineage>
        <taxon>Bacteria</taxon>
        <taxon>Pseudomonadati</taxon>
        <taxon>Pseudomonadota</taxon>
        <taxon>Alphaproteobacteria</taxon>
        <taxon>Acetobacterales</taxon>
        <taxon>Roseomonadaceae</taxon>
        <taxon>Siccirubricoccus</taxon>
    </lineage>
</organism>
<accession>A0ABT1D9J1</accession>
<feature type="chain" id="PRO_5045052045" description="General secretion pathway protein N" evidence="1">
    <location>
        <begin position="29"/>
        <end position="247"/>
    </location>
</feature>
<keyword evidence="1" id="KW-0732">Signal</keyword>
<evidence type="ECO:0000256" key="1">
    <source>
        <dbReference type="SAM" id="SignalP"/>
    </source>
</evidence>
<sequence>MLVFHSLRALARAMTLCVLIVAALPAQAVETVTPAQSLTGQTSRAVLAEPGTRLRWDAPGRGWWALGEATPTAAGMDGNGSSYRAAVVLGGRHQFVARPDITLALLPELRMDAAGGAYGTLAAPALGASLRQEAALSLPGGARFQASIGLGDQLAVVPLPDGGGGDKLTVRAAASLASDIGSVAGMPLRAELQVAAVRHLELRGMDRPASCELKLELRRPSAAPLRLASGCPGTGAPKLTIGISGRF</sequence>
<proteinExistence type="predicted"/>
<reference evidence="2 3" key="1">
    <citation type="submission" date="2021-12" db="EMBL/GenBank/DDBJ databases">
        <title>Siccirubricoccus leaddurans sp. nov., a high concentration Zn2+ tolerance bacterium.</title>
        <authorList>
            <person name="Cao Y."/>
        </authorList>
    </citation>
    <scope>NUCLEOTIDE SEQUENCE [LARGE SCALE GENOMIC DNA]</scope>
    <source>
        <strain evidence="2 3">KC 17139</strain>
    </source>
</reference>
<comment type="caution">
    <text evidence="2">The sequence shown here is derived from an EMBL/GenBank/DDBJ whole genome shotgun (WGS) entry which is preliminary data.</text>
</comment>
<gene>
    <name evidence="2" type="ORF">JYK14_20885</name>
</gene>
<evidence type="ECO:0000313" key="2">
    <source>
        <dbReference type="EMBL" id="MCO6418596.1"/>
    </source>
</evidence>
<dbReference type="Proteomes" id="UP001523392">
    <property type="component" value="Unassembled WGS sequence"/>
</dbReference>
<name>A0ABT1D9J1_9PROT</name>
<evidence type="ECO:0000313" key="3">
    <source>
        <dbReference type="Proteomes" id="UP001523392"/>
    </source>
</evidence>
<dbReference type="RefSeq" id="WP_252955225.1">
    <property type="nucleotide sequence ID" value="NZ_JAFIRR010000139.1"/>
</dbReference>
<protein>
    <recommendedName>
        <fullName evidence="4">General secretion pathway protein N</fullName>
    </recommendedName>
</protein>
<dbReference type="EMBL" id="JAFIRR010000139">
    <property type="protein sequence ID" value="MCO6418596.1"/>
    <property type="molecule type" value="Genomic_DNA"/>
</dbReference>
<evidence type="ECO:0008006" key="4">
    <source>
        <dbReference type="Google" id="ProtNLM"/>
    </source>
</evidence>
<feature type="signal peptide" evidence="1">
    <location>
        <begin position="1"/>
        <end position="28"/>
    </location>
</feature>
<keyword evidence="3" id="KW-1185">Reference proteome</keyword>